<dbReference type="KEGG" id="crz:D1345_03500"/>
<organism evidence="1 2">
    <name type="scientific">Chromobacterium rhizoryzae</name>
    <dbReference type="NCBI Taxonomy" id="1778675"/>
    <lineage>
        <taxon>Bacteria</taxon>
        <taxon>Pseudomonadati</taxon>
        <taxon>Pseudomonadota</taxon>
        <taxon>Betaproteobacteria</taxon>
        <taxon>Neisseriales</taxon>
        <taxon>Chromobacteriaceae</taxon>
        <taxon>Chromobacterium</taxon>
    </lineage>
</organism>
<dbReference type="EMBL" id="CP031968">
    <property type="protein sequence ID" value="AXT45309.1"/>
    <property type="molecule type" value="Genomic_DNA"/>
</dbReference>
<protein>
    <submittedName>
        <fullName evidence="1">DUF1484 family protein</fullName>
    </submittedName>
</protein>
<gene>
    <name evidence="1" type="ORF">D1345_03500</name>
</gene>
<dbReference type="AlphaFoldDB" id="A0AAD0W6P2"/>
<keyword evidence="2" id="KW-1185">Reference proteome</keyword>
<evidence type="ECO:0000313" key="1">
    <source>
        <dbReference type="EMBL" id="AXT45309.1"/>
    </source>
</evidence>
<sequence>MNPIPSFIELDRLIQQLRAQCLRQDAPPILESEWKRLKHCSQYLHDSCHATSLELGQISSALAGLLTLLDQSEIEHLDREQAYCLLEPFTRRLQQSYRQLQELS</sequence>
<dbReference type="RefSeq" id="WP_118266593.1">
    <property type="nucleotide sequence ID" value="NZ_CP031968.1"/>
</dbReference>
<accession>A0AAD0W6P2</accession>
<reference evidence="1 2" key="1">
    <citation type="submission" date="2018-08" db="EMBL/GenBank/DDBJ databases">
        <title>Complete genome sequence of JP2-74.</title>
        <authorList>
            <person name="Wu L."/>
        </authorList>
    </citation>
    <scope>NUCLEOTIDE SEQUENCE [LARGE SCALE GENOMIC DNA]</scope>
    <source>
        <strain evidence="1 2">JP2-74</strain>
    </source>
</reference>
<dbReference type="Proteomes" id="UP000259465">
    <property type="component" value="Chromosome"/>
</dbReference>
<proteinExistence type="predicted"/>
<name>A0AAD0W6P2_9NEIS</name>
<evidence type="ECO:0000313" key="2">
    <source>
        <dbReference type="Proteomes" id="UP000259465"/>
    </source>
</evidence>